<comment type="caution">
    <text evidence="4">The sequence shown here is derived from an EMBL/GenBank/DDBJ whole genome shotgun (WGS) entry which is preliminary data.</text>
</comment>
<dbReference type="InterPro" id="IPR029101">
    <property type="entry name" value="Sigma_reg_N"/>
</dbReference>
<organism evidence="4 5">
    <name type="scientific">Clostridium folliculivorans</name>
    <dbReference type="NCBI Taxonomy" id="2886038"/>
    <lineage>
        <taxon>Bacteria</taxon>
        <taxon>Bacillati</taxon>
        <taxon>Bacillota</taxon>
        <taxon>Clostridia</taxon>
        <taxon>Eubacteriales</taxon>
        <taxon>Clostridiaceae</taxon>
        <taxon>Clostridium</taxon>
    </lineage>
</organism>
<evidence type="ECO:0000313" key="4">
    <source>
        <dbReference type="EMBL" id="GKU27473.1"/>
    </source>
</evidence>
<keyword evidence="1" id="KW-0472">Membrane</keyword>
<gene>
    <name evidence="4" type="ORF">CFOLD11_43000</name>
</gene>
<evidence type="ECO:0000259" key="3">
    <source>
        <dbReference type="Pfam" id="PF13800"/>
    </source>
</evidence>
<keyword evidence="1" id="KW-0812">Transmembrane</keyword>
<evidence type="ECO:0000259" key="2">
    <source>
        <dbReference type="Pfam" id="PF13791"/>
    </source>
</evidence>
<dbReference type="Proteomes" id="UP001057868">
    <property type="component" value="Unassembled WGS sequence"/>
</dbReference>
<evidence type="ECO:0000256" key="1">
    <source>
        <dbReference type="SAM" id="Phobius"/>
    </source>
</evidence>
<name>A0A9W5Y6N2_9CLOT</name>
<dbReference type="AlphaFoldDB" id="A0A9W5Y6N2"/>
<feature type="transmembrane region" description="Helical" evidence="1">
    <location>
        <begin position="32"/>
        <end position="52"/>
    </location>
</feature>
<feature type="domain" description="Sigma factor regulator N-terminal" evidence="3">
    <location>
        <begin position="22"/>
        <end position="109"/>
    </location>
</feature>
<feature type="domain" description="Sigma factor regulator C-terminal" evidence="2">
    <location>
        <begin position="175"/>
        <end position="330"/>
    </location>
</feature>
<sequence length="336" mass="38306">MKSDDEKLKELFNTKETTNFAKTIRKAKVFSILKTVLLSLMIVIILSFVVLISNAKILNNMAQQKQMDLRTWYDISMPNAYIGNMQYDDRLFTGEIDYVRYRFLGNKPIADGSYKEGYGFLLINGIYGDLGYQLFAGSGNLNEITNYNIAGKRIMKFYHPSVKYDNYINNLDVVDKIGANKLAEMSLSFDKAYTVDEVRAMLPKEVTLNWYWVDTYNEKELSMAEISDKNEKSIKESVVFEENYVYGMKALDLLGNKIDKPEEMFIGAISRGSKDKNVAFIYKNIFNKLSEGKGEVKKENLKIIGVVVSGDTDSLKKLKNQNYIKAATLGAVADKY</sequence>
<proteinExistence type="predicted"/>
<dbReference type="Pfam" id="PF13800">
    <property type="entry name" value="Sigma_reg_N"/>
    <property type="match status" value="1"/>
</dbReference>
<evidence type="ECO:0000313" key="5">
    <source>
        <dbReference type="Proteomes" id="UP001057868"/>
    </source>
</evidence>
<accession>A0A9W5Y6N2</accession>
<reference evidence="4" key="1">
    <citation type="journal article" date="2023" name="Int. J. Syst. Evol. Microbiol.">
        <title>&lt;i&gt;Clostridium folliculivorans&lt;/i&gt; sp. nov., isolated from soil samples of an organic paddy in Japan.</title>
        <authorList>
            <person name="Tazawa J."/>
            <person name="Kobayashi H."/>
            <person name="Tanizawa Y."/>
            <person name="Uchino A."/>
            <person name="Tanaka F."/>
            <person name="Urashima Y."/>
            <person name="Miura S."/>
            <person name="Sakamoto M."/>
            <person name="Ohkuma M."/>
            <person name="Tohno M."/>
        </authorList>
    </citation>
    <scope>NUCLEOTIDE SEQUENCE</scope>
    <source>
        <strain evidence="4">D1-1</strain>
    </source>
</reference>
<protein>
    <recommendedName>
        <fullName evidence="6">Sigma factor regulator C-terminal domain-containing protein</fullName>
    </recommendedName>
</protein>
<evidence type="ECO:0008006" key="6">
    <source>
        <dbReference type="Google" id="ProtNLM"/>
    </source>
</evidence>
<dbReference type="InterPro" id="IPR025672">
    <property type="entry name" value="Sigma_reg_C_dom"/>
</dbReference>
<dbReference type="RefSeq" id="WP_261854335.1">
    <property type="nucleotide sequence ID" value="NZ_BQXY01000012.1"/>
</dbReference>
<dbReference type="EMBL" id="BQXY01000012">
    <property type="protein sequence ID" value="GKU27473.1"/>
    <property type="molecule type" value="Genomic_DNA"/>
</dbReference>
<keyword evidence="1" id="KW-1133">Transmembrane helix</keyword>
<dbReference type="Pfam" id="PF13791">
    <property type="entry name" value="Sigma_reg_C"/>
    <property type="match status" value="1"/>
</dbReference>
<keyword evidence="5" id="KW-1185">Reference proteome</keyword>